<evidence type="ECO:0000256" key="4">
    <source>
        <dbReference type="ARBA" id="ARBA00022989"/>
    </source>
</evidence>
<feature type="transmembrane region" description="Helical" evidence="8">
    <location>
        <begin position="115"/>
        <end position="133"/>
    </location>
</feature>
<gene>
    <name evidence="10" type="ORF">ACFSKW_37370</name>
</gene>
<evidence type="ECO:0000256" key="8">
    <source>
        <dbReference type="SAM" id="Phobius"/>
    </source>
</evidence>
<evidence type="ECO:0000256" key="2">
    <source>
        <dbReference type="ARBA" id="ARBA00022475"/>
    </source>
</evidence>
<protein>
    <submittedName>
        <fullName evidence="10">FUSC family protein</fullName>
    </submittedName>
</protein>
<evidence type="ECO:0000256" key="1">
    <source>
        <dbReference type="ARBA" id="ARBA00004651"/>
    </source>
</evidence>
<feature type="transmembrane region" description="Helical" evidence="8">
    <location>
        <begin position="472"/>
        <end position="493"/>
    </location>
</feature>
<sequence>MRGAIATLRDGFLSLPAKPPWRYGLLCGVAVALPLAVGALAGRPREGAVVALGAYFTAFGDSYGQPYGERAKTLFRTVPLLMVGFWLGCFLALNEWYAVLGVGLAAAAGAQWKMIGLPPVLAVVAGFFSGLAPGAVPPLLMGLGGILYCAITLALWPVRRLDPLKQALATASTAMADLLDGFDEPEEEWAQLRRRAADALAEAETAAAAFHSPEDSDHSPDAFVSSLTRIFHESVALRSLRAQALEAEATPPELDEAVVALSKALRVVALPGGRPDIKAALASVAHFAERVADARDRLTPVQRAILAQIRKCLDRVGLAVRAVSVQATEGLRAPTTLPHLTLQAPSLSNDATAHAIRSGIAVAISVALVVGLHEHYGRWLVFTVLVALRPSYGDTIDRVALRVAGTVIGSSMAALLLAAVPGHATLVVVVWAFATVGFALREVSYAYWSVVATPLTLMLSDFSITLDWGAAGARVLLTIGGGVLALLAARLLWPRGEQSRLRGRVVDLLREHARMVRTLAGRGLDELQQRTEAAGQAADRLDESLDKVDKEPGGRASERLRQAVTDARKLRDDAILLGAVMRGAPDGTDATVAVLDAVADRMEAVAHAVRHEKAPPETDELDASLAEMAERVDALIEEASATDDMAVRRQLRHAATAHPALRTLTADALRLTADVTG</sequence>
<dbReference type="InterPro" id="IPR049453">
    <property type="entry name" value="Memb_transporter_dom"/>
</dbReference>
<feature type="transmembrane region" description="Helical" evidence="8">
    <location>
        <begin position="85"/>
        <end position="108"/>
    </location>
</feature>
<comment type="subcellular location">
    <subcellularLocation>
        <location evidence="1">Cell membrane</location>
        <topology evidence="1">Multi-pass membrane protein</topology>
    </subcellularLocation>
</comment>
<keyword evidence="2" id="KW-1003">Cell membrane</keyword>
<comment type="similarity">
    <text evidence="6">Belongs to the YccS/YhfK family.</text>
</comment>
<organism evidence="10 11">
    <name type="scientific">Nonomuraea mangrovi</name>
    <dbReference type="NCBI Taxonomy" id="2316207"/>
    <lineage>
        <taxon>Bacteria</taxon>
        <taxon>Bacillati</taxon>
        <taxon>Actinomycetota</taxon>
        <taxon>Actinomycetes</taxon>
        <taxon>Streptosporangiales</taxon>
        <taxon>Streptosporangiaceae</taxon>
        <taxon>Nonomuraea</taxon>
    </lineage>
</organism>
<evidence type="ECO:0000256" key="3">
    <source>
        <dbReference type="ARBA" id="ARBA00022692"/>
    </source>
</evidence>
<feature type="transmembrane region" description="Helical" evidence="8">
    <location>
        <begin position="424"/>
        <end position="440"/>
    </location>
</feature>
<evidence type="ECO:0000256" key="7">
    <source>
        <dbReference type="SAM" id="MobiDB-lite"/>
    </source>
</evidence>
<dbReference type="Proteomes" id="UP001597368">
    <property type="component" value="Unassembled WGS sequence"/>
</dbReference>
<comment type="caution">
    <text evidence="10">The sequence shown here is derived from an EMBL/GenBank/DDBJ whole genome shotgun (WGS) entry which is preliminary data.</text>
</comment>
<keyword evidence="11" id="KW-1185">Reference proteome</keyword>
<feature type="region of interest" description="Disordered" evidence="7">
    <location>
        <begin position="532"/>
        <end position="556"/>
    </location>
</feature>
<dbReference type="Pfam" id="PF13515">
    <property type="entry name" value="FUSC_2"/>
    <property type="match status" value="1"/>
</dbReference>
<evidence type="ECO:0000259" key="9">
    <source>
        <dbReference type="Pfam" id="PF13515"/>
    </source>
</evidence>
<feature type="transmembrane region" description="Helical" evidence="8">
    <location>
        <begin position="447"/>
        <end position="466"/>
    </location>
</feature>
<keyword evidence="4 8" id="KW-1133">Transmembrane helix</keyword>
<proteinExistence type="inferred from homology"/>
<evidence type="ECO:0000313" key="11">
    <source>
        <dbReference type="Proteomes" id="UP001597368"/>
    </source>
</evidence>
<reference evidence="11" key="1">
    <citation type="journal article" date="2019" name="Int. J. Syst. Evol. Microbiol.">
        <title>The Global Catalogue of Microorganisms (GCM) 10K type strain sequencing project: providing services to taxonomists for standard genome sequencing and annotation.</title>
        <authorList>
            <consortium name="The Broad Institute Genomics Platform"/>
            <consortium name="The Broad Institute Genome Sequencing Center for Infectious Disease"/>
            <person name="Wu L."/>
            <person name="Ma J."/>
        </authorList>
    </citation>
    <scope>NUCLEOTIDE SEQUENCE [LARGE SCALE GENOMIC DNA]</scope>
    <source>
        <strain evidence="11">ICMP 6774ER</strain>
    </source>
</reference>
<name>A0ABW4T595_9ACTN</name>
<evidence type="ECO:0000256" key="6">
    <source>
        <dbReference type="ARBA" id="ARBA00043993"/>
    </source>
</evidence>
<evidence type="ECO:0000313" key="10">
    <source>
        <dbReference type="EMBL" id="MFD1937158.1"/>
    </source>
</evidence>
<feature type="domain" description="Integral membrane bound transporter" evidence="9">
    <location>
        <begin position="366"/>
        <end position="488"/>
    </location>
</feature>
<keyword evidence="3 8" id="KW-0812">Transmembrane</keyword>
<dbReference type="PANTHER" id="PTHR30509">
    <property type="entry name" value="P-HYDROXYBENZOIC ACID EFFLUX PUMP SUBUNIT-RELATED"/>
    <property type="match status" value="1"/>
</dbReference>
<accession>A0ABW4T595</accession>
<keyword evidence="5 8" id="KW-0472">Membrane</keyword>
<evidence type="ECO:0000256" key="5">
    <source>
        <dbReference type="ARBA" id="ARBA00023136"/>
    </source>
</evidence>
<feature type="transmembrane region" description="Helical" evidence="8">
    <location>
        <begin position="139"/>
        <end position="158"/>
    </location>
</feature>
<feature type="transmembrane region" description="Helical" evidence="8">
    <location>
        <begin position="20"/>
        <end position="41"/>
    </location>
</feature>
<feature type="compositionally biased region" description="Basic and acidic residues" evidence="7">
    <location>
        <begin position="539"/>
        <end position="556"/>
    </location>
</feature>
<dbReference type="PANTHER" id="PTHR30509:SF9">
    <property type="entry name" value="MULTIDRUG RESISTANCE PROTEIN MDTO"/>
    <property type="match status" value="1"/>
</dbReference>
<dbReference type="EMBL" id="JBHUFV010000055">
    <property type="protein sequence ID" value="MFD1937158.1"/>
    <property type="molecule type" value="Genomic_DNA"/>
</dbReference>
<dbReference type="RefSeq" id="WP_379578083.1">
    <property type="nucleotide sequence ID" value="NZ_JBHUFV010000055.1"/>
</dbReference>